<evidence type="ECO:0000313" key="2">
    <source>
        <dbReference type="Proteomes" id="UP001642360"/>
    </source>
</evidence>
<evidence type="ECO:0000313" key="1">
    <source>
        <dbReference type="EMBL" id="CAK9133432.1"/>
    </source>
</evidence>
<accession>A0ABC8QM45</accession>
<name>A0ABC8QM45_9AQUA</name>
<dbReference type="Proteomes" id="UP001642360">
    <property type="component" value="Unassembled WGS sequence"/>
</dbReference>
<protein>
    <submittedName>
        <fullName evidence="1">Uncharacterized protein</fullName>
    </submittedName>
</protein>
<dbReference type="AlphaFoldDB" id="A0ABC8QM45"/>
<comment type="caution">
    <text evidence="1">The sequence shown here is derived from an EMBL/GenBank/DDBJ whole genome shotgun (WGS) entry which is preliminary data.</text>
</comment>
<proteinExistence type="predicted"/>
<keyword evidence="2" id="KW-1185">Reference proteome</keyword>
<reference evidence="1 2" key="1">
    <citation type="submission" date="2024-02" db="EMBL/GenBank/DDBJ databases">
        <authorList>
            <person name="Vignale AGUSTIN F."/>
            <person name="Sosa J E."/>
            <person name="Modenutti C."/>
        </authorList>
    </citation>
    <scope>NUCLEOTIDE SEQUENCE [LARGE SCALE GENOMIC DNA]</scope>
</reference>
<gene>
    <name evidence="1" type="ORF">ILEXP_LOCUS343</name>
</gene>
<dbReference type="EMBL" id="CAUOFW020000004">
    <property type="protein sequence ID" value="CAK9133432.1"/>
    <property type="molecule type" value="Genomic_DNA"/>
</dbReference>
<sequence length="217" mass="21760">MEMKGVVQGRAGVGDTIGASEEALGDALSKVAHDVEFRGGVSKGPVRVEIDAKVSLTASDTQTQGGYKAGPDDALLAGLSLVELGTGPSTLGLDFSAKSGESGYGAKVVKRGSRGGAVVLQMGDVIGLVRGSARWLVRGEAIGVGANALGEINREEGDAEVIGEASGLDGASKGDGYQIVDAGVGSGVLVLQTGFEGAATEPPIGRSLKFSRSATWT</sequence>
<organism evidence="1 2">
    <name type="scientific">Ilex paraguariensis</name>
    <name type="common">yerba mate</name>
    <dbReference type="NCBI Taxonomy" id="185542"/>
    <lineage>
        <taxon>Eukaryota</taxon>
        <taxon>Viridiplantae</taxon>
        <taxon>Streptophyta</taxon>
        <taxon>Embryophyta</taxon>
        <taxon>Tracheophyta</taxon>
        <taxon>Spermatophyta</taxon>
        <taxon>Magnoliopsida</taxon>
        <taxon>eudicotyledons</taxon>
        <taxon>Gunneridae</taxon>
        <taxon>Pentapetalae</taxon>
        <taxon>asterids</taxon>
        <taxon>campanulids</taxon>
        <taxon>Aquifoliales</taxon>
        <taxon>Aquifoliaceae</taxon>
        <taxon>Ilex</taxon>
    </lineage>
</organism>